<dbReference type="KEGG" id="eaz:JHT90_06820"/>
<proteinExistence type="predicted"/>
<dbReference type="EMBL" id="CP067393">
    <property type="protein sequence ID" value="QQP86952.1"/>
    <property type="molecule type" value="Genomic_DNA"/>
</dbReference>
<organism evidence="2 3">
    <name type="scientific">Entomomonas asaccharolytica</name>
    <dbReference type="NCBI Taxonomy" id="2785331"/>
    <lineage>
        <taxon>Bacteria</taxon>
        <taxon>Pseudomonadati</taxon>
        <taxon>Pseudomonadota</taxon>
        <taxon>Gammaproteobacteria</taxon>
        <taxon>Pseudomonadales</taxon>
        <taxon>Pseudomonadaceae</taxon>
        <taxon>Entomomonas</taxon>
    </lineage>
</organism>
<dbReference type="AlphaFoldDB" id="A0A974NI30"/>
<protein>
    <submittedName>
        <fullName evidence="2">Baseplate J/gp47 family protein</fullName>
    </submittedName>
</protein>
<evidence type="ECO:0000313" key="2">
    <source>
        <dbReference type="EMBL" id="QQP86952.1"/>
    </source>
</evidence>
<gene>
    <name evidence="2" type="ORF">JHT90_06820</name>
</gene>
<dbReference type="Proteomes" id="UP000595278">
    <property type="component" value="Chromosome"/>
</dbReference>
<dbReference type="Pfam" id="PF04865">
    <property type="entry name" value="Baseplate_J"/>
    <property type="match status" value="1"/>
</dbReference>
<reference evidence="2 3" key="1">
    <citation type="submission" date="2021-01" db="EMBL/GenBank/DDBJ databases">
        <title>Entomomonas sp. F2A isolated from a house cricket (Acheta domesticus).</title>
        <authorList>
            <person name="Spergser J."/>
            <person name="Busse H.-J."/>
        </authorList>
    </citation>
    <scope>NUCLEOTIDE SEQUENCE [LARGE SCALE GENOMIC DNA]</scope>
    <source>
        <strain evidence="2 3">F2A</strain>
    </source>
</reference>
<evidence type="ECO:0000313" key="3">
    <source>
        <dbReference type="Proteomes" id="UP000595278"/>
    </source>
</evidence>
<feature type="domain" description="Baseplate protein J-like barrel" evidence="1">
    <location>
        <begin position="98"/>
        <end position="175"/>
    </location>
</feature>
<keyword evidence="3" id="KW-1185">Reference proteome</keyword>
<accession>A0A974NI30</accession>
<dbReference type="InterPro" id="IPR006949">
    <property type="entry name" value="Barrel_Baseplate_J-like"/>
</dbReference>
<evidence type="ECO:0000259" key="1">
    <source>
        <dbReference type="Pfam" id="PF04865"/>
    </source>
</evidence>
<sequence length="382" mass="41995">MGQLTNQGYVKESLDQIITNLENGFKQIYGAEINIDPDSPDGQMIGIFAQAKADIEEIAYSIYKALDPNHASGAWLEQCADYAAITRKKANYSYLRNVILIGTAGALIPTGTMVSDSTKTRWVLQAPITLGVDGSGRGDFRSVEPGAYNPAEQQLKIETLILGLSTVTMLEPATIGEDEETDPQLRARLFVTRSKPAKNSADGTEANLRELAGVVDVTYLENITDYTDSNGLPPHSVNFIVDGGNEQAIAEIIYNRKPGGTNLLGDIEIEVIDGGGRKRKVWFDRPHVVYCALTLTVVRNEKFQQIDVDGIKQAINSYVFKIGEDVLLSRLFTPINTVAGFWVKDIKIGIQGETLGQQNIEIDARSRARFLIENIEVIIDEL</sequence>
<name>A0A974NI30_9GAMM</name>
<dbReference type="RefSeq" id="WP_201095468.1">
    <property type="nucleotide sequence ID" value="NZ_CP067393.1"/>
</dbReference>